<dbReference type="Proteomes" id="UP000187485">
    <property type="component" value="Unassembled WGS sequence"/>
</dbReference>
<keyword evidence="5 7" id="KW-1133">Transmembrane helix</keyword>
<keyword evidence="4 7" id="KW-0812">Transmembrane</keyword>
<feature type="transmembrane region" description="Helical" evidence="7">
    <location>
        <begin position="93"/>
        <end position="117"/>
    </location>
</feature>
<name>A0A1L8CVJ9_9THEO</name>
<dbReference type="InterPro" id="IPR000515">
    <property type="entry name" value="MetI-like"/>
</dbReference>
<reference evidence="10" key="1">
    <citation type="submission" date="2016-12" db="EMBL/GenBank/DDBJ databases">
        <title>Draft Genome Sequences od Carboxydothermus pertinax and islandicus, Hydrogenogenic Carboxydotrophic Bacteria.</title>
        <authorList>
            <person name="Fukuyama Y."/>
            <person name="Ohmae K."/>
            <person name="Yoneda Y."/>
            <person name="Yoshida T."/>
            <person name="Sako Y."/>
        </authorList>
    </citation>
    <scope>NUCLEOTIDE SEQUENCE [LARGE SCALE GENOMIC DNA]</scope>
    <source>
        <strain evidence="10">Ug1</strain>
    </source>
</reference>
<feature type="transmembrane region" description="Helical" evidence="7">
    <location>
        <begin position="198"/>
        <end position="218"/>
    </location>
</feature>
<gene>
    <name evidence="9" type="ORF">cpu_13890</name>
</gene>
<evidence type="ECO:0000313" key="9">
    <source>
        <dbReference type="EMBL" id="GAV22879.1"/>
    </source>
</evidence>
<dbReference type="GO" id="GO:0005886">
    <property type="term" value="C:plasma membrane"/>
    <property type="evidence" value="ECO:0007669"/>
    <property type="project" value="UniProtKB-SubCell"/>
</dbReference>
<evidence type="ECO:0000256" key="5">
    <source>
        <dbReference type="ARBA" id="ARBA00022989"/>
    </source>
</evidence>
<organism evidence="9 10">
    <name type="scientific">Carboxydothermus pertinax</name>
    <dbReference type="NCBI Taxonomy" id="870242"/>
    <lineage>
        <taxon>Bacteria</taxon>
        <taxon>Bacillati</taxon>
        <taxon>Bacillota</taxon>
        <taxon>Clostridia</taxon>
        <taxon>Thermoanaerobacterales</taxon>
        <taxon>Thermoanaerobacteraceae</taxon>
        <taxon>Carboxydothermus</taxon>
    </lineage>
</organism>
<dbReference type="OrthoDB" id="8557224at2"/>
<evidence type="ECO:0000256" key="3">
    <source>
        <dbReference type="ARBA" id="ARBA00022475"/>
    </source>
</evidence>
<dbReference type="Gene3D" id="1.10.3720.10">
    <property type="entry name" value="MetI-like"/>
    <property type="match status" value="1"/>
</dbReference>
<evidence type="ECO:0000256" key="1">
    <source>
        <dbReference type="ARBA" id="ARBA00004651"/>
    </source>
</evidence>
<dbReference type="RefSeq" id="WP_075859336.1">
    <property type="nucleotide sequence ID" value="NZ_BDJK01000020.1"/>
</dbReference>
<keyword evidence="6 7" id="KW-0472">Membrane</keyword>
<evidence type="ECO:0000259" key="8">
    <source>
        <dbReference type="PROSITE" id="PS50928"/>
    </source>
</evidence>
<keyword evidence="3" id="KW-1003">Cell membrane</keyword>
<comment type="similarity">
    <text evidence="7">Belongs to the binding-protein-dependent transport system permease family.</text>
</comment>
<dbReference type="GO" id="GO:0055085">
    <property type="term" value="P:transmembrane transport"/>
    <property type="evidence" value="ECO:0007669"/>
    <property type="project" value="InterPro"/>
</dbReference>
<sequence>MKKIVLIFFILGSMFIGSFFYLELDLQKLLNISNTIAFVNERWLPPDTTILPARGLDILTTLAIAFLGTIIPAFFSFFCSFGGSHTTCFNRKLYAITRGVFGFFRAIPEIVLALIFIPTVGLGPLAGVLALSIHNFGVLGKLYSERLENINPGLKEALLMLGASKAAGTFFGIVPKALPNLIADTLYIFERNIRNSLILGFIGAGGIGQTLFIDFKVFDYEKVSKCKRFNFNAFFSPGGACQKIL</sequence>
<dbReference type="AlphaFoldDB" id="A0A1L8CVJ9"/>
<evidence type="ECO:0000256" key="6">
    <source>
        <dbReference type="ARBA" id="ARBA00023136"/>
    </source>
</evidence>
<evidence type="ECO:0000256" key="4">
    <source>
        <dbReference type="ARBA" id="ARBA00022692"/>
    </source>
</evidence>
<dbReference type="CDD" id="cd06261">
    <property type="entry name" value="TM_PBP2"/>
    <property type="match status" value="1"/>
</dbReference>
<feature type="transmembrane region" description="Helical" evidence="7">
    <location>
        <begin position="5"/>
        <end position="22"/>
    </location>
</feature>
<proteinExistence type="inferred from homology"/>
<dbReference type="SUPFAM" id="SSF161098">
    <property type="entry name" value="MetI-like"/>
    <property type="match status" value="1"/>
</dbReference>
<comment type="subcellular location">
    <subcellularLocation>
        <location evidence="1 7">Cell membrane</location>
        <topology evidence="1 7">Multi-pass membrane protein</topology>
    </subcellularLocation>
</comment>
<keyword evidence="10" id="KW-1185">Reference proteome</keyword>
<protein>
    <submittedName>
        <fullName evidence="9">Phosphonate ABC transporter, permease protein PhnE</fullName>
    </submittedName>
</protein>
<dbReference type="PROSITE" id="PS50928">
    <property type="entry name" value="ABC_TM1"/>
    <property type="match status" value="1"/>
</dbReference>
<comment type="caution">
    <text evidence="9">The sequence shown here is derived from an EMBL/GenBank/DDBJ whole genome shotgun (WGS) entry which is preliminary data.</text>
</comment>
<feature type="transmembrane region" description="Helical" evidence="7">
    <location>
        <begin position="58"/>
        <end position="81"/>
    </location>
</feature>
<feature type="transmembrane region" description="Helical" evidence="7">
    <location>
        <begin position="156"/>
        <end position="178"/>
    </location>
</feature>
<dbReference type="STRING" id="870242.cpu_13890"/>
<evidence type="ECO:0000313" key="10">
    <source>
        <dbReference type="Proteomes" id="UP000187485"/>
    </source>
</evidence>
<dbReference type="EMBL" id="BDJK01000020">
    <property type="protein sequence ID" value="GAV22879.1"/>
    <property type="molecule type" value="Genomic_DNA"/>
</dbReference>
<dbReference type="PANTHER" id="PTHR30043">
    <property type="entry name" value="PHOSPHONATES TRANSPORT SYSTEM PERMEASE PROTEIN"/>
    <property type="match status" value="1"/>
</dbReference>
<accession>A0A1L8CVJ9</accession>
<feature type="domain" description="ABC transmembrane type-1" evidence="8">
    <location>
        <begin position="58"/>
        <end position="245"/>
    </location>
</feature>
<evidence type="ECO:0000256" key="7">
    <source>
        <dbReference type="RuleBase" id="RU363032"/>
    </source>
</evidence>
<dbReference type="PANTHER" id="PTHR30043:SF1">
    <property type="entry name" value="ABC TRANSPORT SYSTEM PERMEASE PROTEIN P69"/>
    <property type="match status" value="1"/>
</dbReference>
<evidence type="ECO:0000256" key="2">
    <source>
        <dbReference type="ARBA" id="ARBA00022448"/>
    </source>
</evidence>
<keyword evidence="2 7" id="KW-0813">Transport</keyword>
<dbReference type="InterPro" id="IPR035906">
    <property type="entry name" value="MetI-like_sf"/>
</dbReference>
<dbReference type="Pfam" id="PF00528">
    <property type="entry name" value="BPD_transp_1"/>
    <property type="match status" value="1"/>
</dbReference>